<reference evidence="8 9" key="1">
    <citation type="journal article" date="2016" name="Genome Biol. Evol.">
        <title>Divergent and convergent evolution of fungal pathogenicity.</title>
        <authorList>
            <person name="Shang Y."/>
            <person name="Xiao G."/>
            <person name="Zheng P."/>
            <person name="Cen K."/>
            <person name="Zhan S."/>
            <person name="Wang C."/>
        </authorList>
    </citation>
    <scope>NUCLEOTIDE SEQUENCE [LARGE SCALE GENOMIC DNA]</scope>
    <source>
        <strain evidence="8 9">RCEF 3172</strain>
    </source>
</reference>
<protein>
    <submittedName>
        <fullName evidence="8">Tetratricopeptide-like helical</fullName>
    </submittedName>
</protein>
<dbReference type="SUPFAM" id="SSF81901">
    <property type="entry name" value="HCP-like"/>
    <property type="match status" value="1"/>
</dbReference>
<keyword evidence="2" id="KW-0677">Repeat</keyword>
<feature type="repeat" description="PPR" evidence="5">
    <location>
        <begin position="651"/>
        <end position="685"/>
    </location>
</feature>
<organism evidence="8 9">
    <name type="scientific">Beauveria brongniartii RCEF 3172</name>
    <dbReference type="NCBI Taxonomy" id="1081107"/>
    <lineage>
        <taxon>Eukaryota</taxon>
        <taxon>Fungi</taxon>
        <taxon>Dikarya</taxon>
        <taxon>Ascomycota</taxon>
        <taxon>Pezizomycotina</taxon>
        <taxon>Sordariomycetes</taxon>
        <taxon>Hypocreomycetidae</taxon>
        <taxon>Hypocreales</taxon>
        <taxon>Cordycipitaceae</taxon>
        <taxon>Beauveria</taxon>
        <taxon>Beauveria brongniartii</taxon>
    </lineage>
</organism>
<comment type="caution">
    <text evidence="8">The sequence shown here is derived from an EMBL/GenBank/DDBJ whole genome shotgun (WGS) entry which is preliminary data.</text>
</comment>
<dbReference type="PANTHER" id="PTHR47447">
    <property type="entry name" value="OS03G0856100 PROTEIN"/>
    <property type="match status" value="1"/>
</dbReference>
<evidence type="ECO:0000256" key="2">
    <source>
        <dbReference type="ARBA" id="ARBA00022737"/>
    </source>
</evidence>
<feature type="compositionally biased region" description="Low complexity" evidence="6">
    <location>
        <begin position="164"/>
        <end position="185"/>
    </location>
</feature>
<evidence type="ECO:0000256" key="4">
    <source>
        <dbReference type="ARBA" id="ARBA00044511"/>
    </source>
</evidence>
<sequence>MIERAVASLESGQLQRAIPKARHAAQPPRHLQTGFWQHGASALELSSFWHLTAGVSAHDGTPAKPTASELLEPKLVATSFLLDFLYPNETQSYLHRVLAPRAKENRLHPLRRRQYSVQHLASLQSALLSATRFEGVARTTAHAPAQQSSKTTKSKAIKSRAASKKPPSAPTTAKAVKTAKAKPLAEGSLDKSGPQTPGSTPDLDVSWMRYQSASLKAQEAQRPGVIMALAATDEYLACSRAATLFQGLPPEEWTDALLSAVIRSLAVCGKFQAALNKFKEGLQFHHVGGMQYIVARACAASQWQELFRVWFDYSNFIKEHADKNVPFDHLRFVPNLDTLFAAFEKHIEHTGLAQIRMENKKLFSRQVFDQLRHLMIRSVLAQPCKPSRAMDIVSRYNNTAYYQLYIESVLQSLKHVQYPKSTMRQLGPIYGEYRQRADARFTPEILRGMFRVFYATNRAGLAQLFEDWVKSDGGMDKWAYENFLKIYADSGDVAAVRDLGQRYMAAFPDSARKGNYHLTLVDAFAQSGDADGAENEISAMVKSGIQIDDRIDNLMLKCHVKAGNYKEATAYYKTIIEHSVPNAQTFELMMELHSANGDVDYTLAVFNQAQAAQIWPSESMATSLVAAYLVNGLMEEAEKICEEMTRLGITSTKIWNSLIQAYATAGKVEKCFQLLPVMQNHNLAWDHDTCRAILDAQARAKQTAPAHWLLRSAVADNLLPVTADHFAIVMNSAIDTKQAPRVDILATEMDRAGIQPNFATHLACFESGFVRAPTAERTTRLAKELVQYMQKLADNIDAPPGQRKDGPYTAAMRDVTELNRELRDIGDALKLLIDKREITLAEDLVTLYAKIRPVSEQGRHMPSDVLSVIMGAYLEDGRHERVLELWAVILKDVRRRTENPITHKIFPAYAYHLSGPLAHVAKVYHATGDGKRLLAATQAALDAGFEFTSDTWNTLICSLVELGQLEPAMGWCEKLLMPRWRGWNPQPLPLAARQELTDNRVLVASQPAVLSLQREWLRLRKLAAWSAGVTAKLQRIETQYPRLHHAFQTADVADLPPTWGARTGRADGIPGEQPKSLNKAIIKEALAAVPLQDLLTMRLTMGAQLNVIKERRARAKAKKCGRVYISPRGRRRRF</sequence>
<keyword evidence="9" id="KW-1185">Reference proteome</keyword>
<evidence type="ECO:0000313" key="8">
    <source>
        <dbReference type="EMBL" id="OAA37504.1"/>
    </source>
</evidence>
<name>A0A166Z358_9HYPO</name>
<feature type="region of interest" description="Disordered" evidence="6">
    <location>
        <begin position="139"/>
        <end position="202"/>
    </location>
</feature>
<dbReference type="Gene3D" id="1.25.40.10">
    <property type="entry name" value="Tetratricopeptide repeat domain"/>
    <property type="match status" value="2"/>
</dbReference>
<dbReference type="PROSITE" id="PS51375">
    <property type="entry name" value="PPR"/>
    <property type="match status" value="1"/>
</dbReference>
<feature type="domain" description="PROP1-like PPR" evidence="7">
    <location>
        <begin position="561"/>
        <end position="700"/>
    </location>
</feature>
<dbReference type="OrthoDB" id="185373at2759"/>
<evidence type="ECO:0000259" key="7">
    <source>
        <dbReference type="Pfam" id="PF17177"/>
    </source>
</evidence>
<dbReference type="EMBL" id="AZHA01000030">
    <property type="protein sequence ID" value="OAA37504.1"/>
    <property type="molecule type" value="Genomic_DNA"/>
</dbReference>
<evidence type="ECO:0000256" key="3">
    <source>
        <dbReference type="ARBA" id="ARBA00044493"/>
    </source>
</evidence>
<dbReference type="Pfam" id="PF01535">
    <property type="entry name" value="PPR"/>
    <property type="match status" value="1"/>
</dbReference>
<feature type="compositionally biased region" description="Basic residues" evidence="6">
    <location>
        <begin position="152"/>
        <end position="163"/>
    </location>
</feature>
<comment type="function">
    <text evidence="3">Regulates mitochondrial small subunit maturation by controlling 15S rRNA 5'-end processing. Localizes to the 5' precursor of the 15S rRNA in a position that is subsequently occupied by mS47 in the mature yeast mtSSU. Uses structure and sequence-specific RNA recognition, binding to a single-stranded region of the precursor and specifically recognizing bases -6 to -1. The exchange of Ccm1 for mS47 is coupled to the irreversible removal of precursor rRNA that is accompanied by conformational changes of the mitoribosomal proteins uS5m and mS26. These conformational changes signal completion of 5'-end rRNA processing through protection of the mature 5'-end of the 15S rRNA and stabilization of mS47. The removal of the 5' precursor together with the dissociation of Ccm1 may be catalyzed by the 5'-3' exoribonuclease Pet127. Involved in the specific removal of group I introns in mitochondrial encoded transcripts.</text>
</comment>
<proteinExistence type="inferred from homology"/>
<comment type="subunit">
    <text evidence="4">Binds to mitochondrial small subunit 15S rRNA.</text>
</comment>
<dbReference type="Proteomes" id="UP000076863">
    <property type="component" value="Unassembled WGS sequence"/>
</dbReference>
<gene>
    <name evidence="8" type="ORF">BBO_07534</name>
</gene>
<dbReference type="AlphaFoldDB" id="A0A166Z358"/>
<dbReference type="InterPro" id="IPR033443">
    <property type="entry name" value="PROP1-like_PPR_dom"/>
</dbReference>
<evidence type="ECO:0000256" key="1">
    <source>
        <dbReference type="ARBA" id="ARBA00006192"/>
    </source>
</evidence>
<comment type="similarity">
    <text evidence="1">Belongs to the CCM1 family.</text>
</comment>
<evidence type="ECO:0000313" key="9">
    <source>
        <dbReference type="Proteomes" id="UP000076863"/>
    </source>
</evidence>
<dbReference type="InterPro" id="IPR002885">
    <property type="entry name" value="PPR_rpt"/>
</dbReference>
<evidence type="ECO:0000256" key="5">
    <source>
        <dbReference type="PROSITE-ProRule" id="PRU00708"/>
    </source>
</evidence>
<dbReference type="InterPro" id="IPR011990">
    <property type="entry name" value="TPR-like_helical_dom_sf"/>
</dbReference>
<dbReference type="PANTHER" id="PTHR47447:SF17">
    <property type="entry name" value="OS12G0638900 PROTEIN"/>
    <property type="match status" value="1"/>
</dbReference>
<evidence type="ECO:0000256" key="6">
    <source>
        <dbReference type="SAM" id="MobiDB-lite"/>
    </source>
</evidence>
<accession>A0A166Z358</accession>
<dbReference type="Pfam" id="PF17177">
    <property type="entry name" value="PPR_long"/>
    <property type="match status" value="1"/>
</dbReference>